<dbReference type="SMART" id="SM00281">
    <property type="entry name" value="LamB"/>
    <property type="match status" value="1"/>
</dbReference>
<keyword evidence="2" id="KW-0677">Repeat</keyword>
<dbReference type="AlphaFoldDB" id="A0A1W1CLG1"/>
<proteinExistence type="predicted"/>
<keyword evidence="1" id="KW-0732">Signal</keyword>
<evidence type="ECO:0000256" key="4">
    <source>
        <dbReference type="ARBA" id="ARBA00023180"/>
    </source>
</evidence>
<feature type="domain" description="Laminin IV type A" evidence="5">
    <location>
        <begin position="359"/>
        <end position="509"/>
    </location>
</feature>
<name>A0A1W1CLG1_9ZZZZ</name>
<keyword evidence="3" id="KW-1015">Disulfide bond</keyword>
<gene>
    <name evidence="6" type="ORF">MNB_SV-10-839</name>
</gene>
<evidence type="ECO:0000259" key="5">
    <source>
        <dbReference type="PROSITE" id="PS51115"/>
    </source>
</evidence>
<dbReference type="PROSITE" id="PS51115">
    <property type="entry name" value="LAMININ_IVA"/>
    <property type="match status" value="1"/>
</dbReference>
<dbReference type="Pfam" id="PF00052">
    <property type="entry name" value="Laminin_B"/>
    <property type="match status" value="1"/>
</dbReference>
<sequence length="509" mass="57439">MKKILILIVMITNFSVGNTINECKTDIYFGNGVWNDTDDAEENRKELETLILNKEIIKGDPALQAKYGKVKLAYNWGQGTLFDVLETYYQLRESGQLDGIGFYTAIAALTVEMPEITLSALVTQKLMEPFTKDWEQGNVDEMWQKYYNESFKLGHRVLLVSHSQGNLFANRIFDTINPPDYKMYFANLQVASPASQVKADEVGKGTYVTLWGDPIINPIPGSMSGNAHGSPGHAFIAAYLNQEDPYNKMVSRIKMLLPALDAELSQWQTDQEIERGTCNYRITVKHRFDPSIEMGETVYPFAPNKKLYQVNGEYVKATCGGTDFTNDWDGKKENECWMINNELKEKIVAGCYIASFFDEDDEGWTIIGDAQQGGSKPDYMDGYIQATDDVVGGTWYYSAPAKFSGDLSSCYGDSFSFDLRQSSTDHQFVAQDIIIDSKYGIINYKFGYGPGTSWTPFEKDMIETGWNVNLTEEQFKKILSSVTSILIRGEYRDGFDIGSLDNVIISHNR</sequence>
<keyword evidence="4" id="KW-0325">Glycoprotein</keyword>
<dbReference type="InterPro" id="IPR000034">
    <property type="entry name" value="Laminin_IV"/>
</dbReference>
<evidence type="ECO:0000256" key="1">
    <source>
        <dbReference type="ARBA" id="ARBA00022729"/>
    </source>
</evidence>
<reference evidence="6" key="1">
    <citation type="submission" date="2016-10" db="EMBL/GenBank/DDBJ databases">
        <authorList>
            <person name="de Groot N.N."/>
        </authorList>
    </citation>
    <scope>NUCLEOTIDE SEQUENCE</scope>
</reference>
<evidence type="ECO:0000313" key="6">
    <source>
        <dbReference type="EMBL" id="SFV66575.1"/>
    </source>
</evidence>
<accession>A0A1W1CLG1</accession>
<dbReference type="EMBL" id="FPHL01000044">
    <property type="protein sequence ID" value="SFV66575.1"/>
    <property type="molecule type" value="Genomic_DNA"/>
</dbReference>
<organism evidence="6">
    <name type="scientific">hydrothermal vent metagenome</name>
    <dbReference type="NCBI Taxonomy" id="652676"/>
    <lineage>
        <taxon>unclassified sequences</taxon>
        <taxon>metagenomes</taxon>
        <taxon>ecological metagenomes</taxon>
    </lineage>
</organism>
<evidence type="ECO:0000256" key="3">
    <source>
        <dbReference type="ARBA" id="ARBA00023157"/>
    </source>
</evidence>
<evidence type="ECO:0000256" key="2">
    <source>
        <dbReference type="ARBA" id="ARBA00022737"/>
    </source>
</evidence>
<protein>
    <submittedName>
        <fullName evidence="6">VCBS</fullName>
    </submittedName>
</protein>